<dbReference type="STRING" id="1123404.SAMN02745784_00688"/>
<evidence type="ECO:0000259" key="6">
    <source>
        <dbReference type="Pfam" id="PF25990"/>
    </source>
</evidence>
<dbReference type="GO" id="GO:0016020">
    <property type="term" value="C:membrane"/>
    <property type="evidence" value="ECO:0007669"/>
    <property type="project" value="InterPro"/>
</dbReference>
<keyword evidence="3 4" id="KW-0175">Coiled coil</keyword>
<sequence length="410" mass="46288">MKKKMFIIILGIVILSVIAVRNILKKNQKPNKAMVQTTTIKKEDIESHIQATGKIFSMDKRDVVSDVEEKIEKMYVQKGDKVEKGQILMKLEETNIRYKIKDAKLRLSMEQENLRQLEKQGNTELEINLSNAKIKYEDAKNAYERNKELYEGSVISKVDLDKSKDEMDQQYNDYILAEEKLKNSNNENSIIIQKQKIETARLEVEKLEKDLAKHTIKSPITGTIVDTNISESGIIRSSVALMSIQDIEHLEIVLDMNEYESSKIELGDSVKITGDSFQGKVYEGKVKYIGSIAKQSNGGQGKESVVEIKVDIQNTDESLKPGFSAKVDILTEKKDGVLTVPYEAIFTKKDGTKVIFTVEDGIVKEKEIKTGVESNFSLEIIGDVKESDEVILNPTEEITDGTEIITNKVI</sequence>
<dbReference type="PRINTS" id="PR01490">
    <property type="entry name" value="RTXTOXIND"/>
</dbReference>
<feature type="coiled-coil region" evidence="4">
    <location>
        <begin position="100"/>
        <end position="217"/>
    </location>
</feature>
<dbReference type="GO" id="GO:0030313">
    <property type="term" value="C:cell envelope"/>
    <property type="evidence" value="ECO:0007669"/>
    <property type="project" value="UniProtKB-SubCell"/>
</dbReference>
<dbReference type="Gene3D" id="2.40.50.100">
    <property type="match status" value="1"/>
</dbReference>
<dbReference type="Gene3D" id="2.40.420.20">
    <property type="match status" value="1"/>
</dbReference>
<dbReference type="InterPro" id="IPR050465">
    <property type="entry name" value="UPF0194_transport"/>
</dbReference>
<dbReference type="InterPro" id="IPR006143">
    <property type="entry name" value="RND_pump_MFP"/>
</dbReference>
<evidence type="ECO:0000256" key="2">
    <source>
        <dbReference type="ARBA" id="ARBA00009477"/>
    </source>
</evidence>
<dbReference type="GeneID" id="90996462"/>
<dbReference type="Gene3D" id="1.10.287.470">
    <property type="entry name" value="Helix hairpin bin"/>
    <property type="match status" value="1"/>
</dbReference>
<organism evidence="7 8">
    <name type="scientific">Tissierella praeacuta DSM 18095</name>
    <dbReference type="NCBI Taxonomy" id="1123404"/>
    <lineage>
        <taxon>Bacteria</taxon>
        <taxon>Bacillati</taxon>
        <taxon>Bacillota</taxon>
        <taxon>Tissierellia</taxon>
        <taxon>Tissierellales</taxon>
        <taxon>Tissierellaceae</taxon>
        <taxon>Tissierella</taxon>
    </lineage>
</organism>
<dbReference type="RefSeq" id="WP_072973144.1">
    <property type="nucleotide sequence ID" value="NZ_FQTY01000002.1"/>
</dbReference>
<evidence type="ECO:0000256" key="1">
    <source>
        <dbReference type="ARBA" id="ARBA00004196"/>
    </source>
</evidence>
<evidence type="ECO:0000256" key="4">
    <source>
        <dbReference type="SAM" id="Coils"/>
    </source>
</evidence>
<proteinExistence type="inferred from homology"/>
<protein>
    <submittedName>
        <fullName evidence="7">Barrel-sandwich domain of CusB or HlyD membrane-fusion</fullName>
    </submittedName>
</protein>
<name>A0A1M4TI01_9FIRM</name>
<dbReference type="PANTHER" id="PTHR32347">
    <property type="entry name" value="EFFLUX SYSTEM COMPONENT YKNX-RELATED"/>
    <property type="match status" value="1"/>
</dbReference>
<comment type="similarity">
    <text evidence="2">Belongs to the membrane fusion protein (MFP) (TC 8.A.1) family.</text>
</comment>
<dbReference type="EMBL" id="FQTY01000002">
    <property type="protein sequence ID" value="SHE44132.1"/>
    <property type="molecule type" value="Genomic_DNA"/>
</dbReference>
<dbReference type="NCBIfam" id="TIGR01730">
    <property type="entry name" value="RND_mfp"/>
    <property type="match status" value="1"/>
</dbReference>
<accession>A0A1M4TI01</accession>
<dbReference type="GO" id="GO:0022857">
    <property type="term" value="F:transmembrane transporter activity"/>
    <property type="evidence" value="ECO:0007669"/>
    <property type="project" value="InterPro"/>
</dbReference>
<dbReference type="PANTHER" id="PTHR32347:SF14">
    <property type="entry name" value="EFFLUX SYSTEM COMPONENT YKNX-RELATED"/>
    <property type="match status" value="1"/>
</dbReference>
<dbReference type="SUPFAM" id="SSF111369">
    <property type="entry name" value="HlyD-like secretion proteins"/>
    <property type="match status" value="2"/>
</dbReference>
<evidence type="ECO:0000313" key="8">
    <source>
        <dbReference type="Proteomes" id="UP000184114"/>
    </source>
</evidence>
<dbReference type="InterPro" id="IPR058637">
    <property type="entry name" value="YknX-like_C"/>
</dbReference>
<evidence type="ECO:0000313" key="7">
    <source>
        <dbReference type="EMBL" id="SHE44132.1"/>
    </source>
</evidence>
<dbReference type="Gene3D" id="2.40.30.170">
    <property type="match status" value="1"/>
</dbReference>
<comment type="subcellular location">
    <subcellularLocation>
        <location evidence="1">Cell envelope</location>
    </subcellularLocation>
</comment>
<dbReference type="AlphaFoldDB" id="A0A1M4TI01"/>
<feature type="domain" description="YknX-like C-terminal permuted SH3-like" evidence="5">
    <location>
        <begin position="337"/>
        <end position="405"/>
    </location>
</feature>
<reference evidence="8" key="1">
    <citation type="submission" date="2016-11" db="EMBL/GenBank/DDBJ databases">
        <authorList>
            <person name="Varghese N."/>
            <person name="Submissions S."/>
        </authorList>
    </citation>
    <scope>NUCLEOTIDE SEQUENCE [LARGE SCALE GENOMIC DNA]</scope>
    <source>
        <strain evidence="8">DSM 18095</strain>
    </source>
</reference>
<feature type="domain" description="YknX-like beta-barrel" evidence="6">
    <location>
        <begin position="254"/>
        <end position="329"/>
    </location>
</feature>
<dbReference type="Pfam" id="PF25990">
    <property type="entry name" value="Beta-barrel_YknX"/>
    <property type="match status" value="1"/>
</dbReference>
<dbReference type="Proteomes" id="UP000184114">
    <property type="component" value="Unassembled WGS sequence"/>
</dbReference>
<dbReference type="Pfam" id="PF25989">
    <property type="entry name" value="YknX_C"/>
    <property type="match status" value="1"/>
</dbReference>
<keyword evidence="8" id="KW-1185">Reference proteome</keyword>
<evidence type="ECO:0000259" key="5">
    <source>
        <dbReference type="Pfam" id="PF25989"/>
    </source>
</evidence>
<evidence type="ECO:0000256" key="3">
    <source>
        <dbReference type="ARBA" id="ARBA00023054"/>
    </source>
</evidence>
<gene>
    <name evidence="7" type="ORF">SAMN02745784_00688</name>
</gene>
<dbReference type="InterPro" id="IPR058636">
    <property type="entry name" value="Beta-barrel_YknX"/>
</dbReference>